<dbReference type="CDD" id="cd00084">
    <property type="entry name" value="HMG-box_SF"/>
    <property type="match status" value="2"/>
</dbReference>
<feature type="domain" description="HMG box" evidence="3">
    <location>
        <begin position="280"/>
        <end position="336"/>
    </location>
</feature>
<dbReference type="AlphaFoldDB" id="A0A6G1SMZ3"/>
<reference evidence="4" key="1">
    <citation type="submission" date="2018-10" db="EMBL/GenBank/DDBJ databases">
        <title>Transcriptome assembly of Aceria tosichella (Wheat curl mite) Type 2.</title>
        <authorList>
            <person name="Scully E.D."/>
            <person name="Geib S.M."/>
            <person name="Palmer N.A."/>
            <person name="Gupta A.K."/>
            <person name="Sarath G."/>
            <person name="Tatineni S."/>
        </authorList>
    </citation>
    <scope>NUCLEOTIDE SEQUENCE</scope>
    <source>
        <strain evidence="4">LincolnNE</strain>
    </source>
</reference>
<dbReference type="PANTHER" id="PTHR48112">
    <property type="entry name" value="HIGH MOBILITY GROUP PROTEIN DSP1"/>
    <property type="match status" value="1"/>
</dbReference>
<dbReference type="Gene3D" id="1.10.30.10">
    <property type="entry name" value="High mobility group box domain"/>
    <property type="match status" value="3"/>
</dbReference>
<keyword evidence="1 2" id="KW-0238">DNA-binding</keyword>
<accession>A0A6G1SMZ3</accession>
<name>A0A6G1SMZ3_9ACAR</name>
<evidence type="ECO:0000313" key="4">
    <source>
        <dbReference type="EMBL" id="MDE51581.1"/>
    </source>
</evidence>
<evidence type="ECO:0000256" key="1">
    <source>
        <dbReference type="ARBA" id="ARBA00023125"/>
    </source>
</evidence>
<dbReference type="SMART" id="SM00398">
    <property type="entry name" value="HMG"/>
    <property type="match status" value="3"/>
</dbReference>
<feature type="DNA-binding region" description="HMG box" evidence="2">
    <location>
        <begin position="175"/>
        <end position="244"/>
    </location>
</feature>
<dbReference type="PROSITE" id="PS50118">
    <property type="entry name" value="HMG_BOX_2"/>
    <property type="match status" value="2"/>
</dbReference>
<keyword evidence="2" id="KW-0539">Nucleus</keyword>
<dbReference type="EMBL" id="GGYP01006810">
    <property type="protein sequence ID" value="MDE51581.1"/>
    <property type="molecule type" value="Transcribed_RNA"/>
</dbReference>
<proteinExistence type="predicted"/>
<feature type="domain" description="HMG box" evidence="3">
    <location>
        <begin position="175"/>
        <end position="244"/>
    </location>
</feature>
<organism evidence="4">
    <name type="scientific">Aceria tosichella</name>
    <name type="common">wheat curl mite</name>
    <dbReference type="NCBI Taxonomy" id="561515"/>
    <lineage>
        <taxon>Eukaryota</taxon>
        <taxon>Metazoa</taxon>
        <taxon>Ecdysozoa</taxon>
        <taxon>Arthropoda</taxon>
        <taxon>Chelicerata</taxon>
        <taxon>Arachnida</taxon>
        <taxon>Acari</taxon>
        <taxon>Acariformes</taxon>
        <taxon>Trombidiformes</taxon>
        <taxon>Prostigmata</taxon>
        <taxon>Eupodina</taxon>
        <taxon>Eriophyoidea</taxon>
        <taxon>Eriophyidae</taxon>
        <taxon>Eriophyinae</taxon>
        <taxon>Aceriini</taxon>
        <taxon>Aceria</taxon>
    </lineage>
</organism>
<gene>
    <name evidence="4" type="primary">Tfam_0</name>
    <name evidence="4" type="ORF">g.3635</name>
</gene>
<dbReference type="InterPro" id="IPR009071">
    <property type="entry name" value="HMG_box_dom"/>
</dbReference>
<sequence length="358" mass="42797">MSKLKALINPELLCFIKKNFPVVKKRSALWFFSNELKNKPTSGNGSKVSRNKILHLWKNMDPESKRKYFNMAEFDELRFEEQKSYWVSEVGGLMQKYGVIDRVSELAPSHERLQDQFLTSLERLQKSYEQMIQTESTKMIYKEAIKQVGGYSPFLDPDKLISSLPKYHRAILTKPRRPPPAYVLYLNDNMDRYKQIRLETRTKETCMRLCANEWNNLDEDVKRVYEDRYDKLKEEYDRAMESYRLELLASNDNYLESASREKKAFKRSLRRRLRDSSVLPVSIRNAFNFFVMDNKDTKLSDLTKIWRDMPDEEKLKYIEMNRQDAIRYQREIEVYNEMRKTLSEIVAGRRTKSESEIK</sequence>
<feature type="DNA-binding region" description="HMG box" evidence="2">
    <location>
        <begin position="280"/>
        <end position="336"/>
    </location>
</feature>
<dbReference type="SUPFAM" id="SSF47095">
    <property type="entry name" value="HMG-box"/>
    <property type="match status" value="3"/>
</dbReference>
<dbReference type="InterPro" id="IPR036910">
    <property type="entry name" value="HMG_box_dom_sf"/>
</dbReference>
<dbReference type="GO" id="GO:0005634">
    <property type="term" value="C:nucleus"/>
    <property type="evidence" value="ECO:0007669"/>
    <property type="project" value="UniProtKB-UniRule"/>
</dbReference>
<dbReference type="PANTHER" id="PTHR48112:SF22">
    <property type="entry name" value="MITOCHONDRIAL TRANSCRIPTION FACTOR A, ISOFORM B"/>
    <property type="match status" value="1"/>
</dbReference>
<dbReference type="GO" id="GO:0003677">
    <property type="term" value="F:DNA binding"/>
    <property type="evidence" value="ECO:0007669"/>
    <property type="project" value="UniProtKB-UniRule"/>
</dbReference>
<evidence type="ECO:0000259" key="3">
    <source>
        <dbReference type="PROSITE" id="PS50118"/>
    </source>
</evidence>
<evidence type="ECO:0000256" key="2">
    <source>
        <dbReference type="PROSITE-ProRule" id="PRU00267"/>
    </source>
</evidence>
<dbReference type="InterPro" id="IPR050342">
    <property type="entry name" value="HMGB"/>
</dbReference>
<protein>
    <submittedName>
        <fullName evidence="4">Transcription factor A, mitochondrial</fullName>
    </submittedName>
</protein>
<dbReference type="Pfam" id="PF00505">
    <property type="entry name" value="HMG_box"/>
    <property type="match status" value="1"/>
</dbReference>